<evidence type="ECO:0000313" key="1">
    <source>
        <dbReference type="EMBL" id="CBL04130.1"/>
    </source>
</evidence>
<reference evidence="1 2" key="1">
    <citation type="submission" date="2010-03" db="EMBL/GenBank/DDBJ databases">
        <title>The genome sequence of Gordonibacter pamelaeae 7-10-1-bT.</title>
        <authorList>
            <consortium name="metaHIT consortium -- http://www.metahit.eu/"/>
            <person name="Pajon A."/>
            <person name="Turner K."/>
            <person name="Parkhill J."/>
            <person name="Timmis K."/>
            <person name="Oxley A."/>
            <person name="Wurdemann D."/>
        </authorList>
    </citation>
    <scope>NUCLEOTIDE SEQUENCE [LARGE SCALE GENOMIC DNA]</scope>
    <source>
        <strain evidence="2">7-10-1-b</strain>
    </source>
</reference>
<dbReference type="AlphaFoldDB" id="D6E8T3"/>
<evidence type="ECO:0000313" key="2">
    <source>
        <dbReference type="Proteomes" id="UP000008805"/>
    </source>
</evidence>
<name>D6E8T3_9ACTN</name>
<accession>D6E8T3</accession>
<keyword evidence="2" id="KW-1185">Reference proteome</keyword>
<organism evidence="1 2">
    <name type="scientific">Gordonibacter pamelaeae 7-10-1-b</name>
    <dbReference type="NCBI Taxonomy" id="657308"/>
    <lineage>
        <taxon>Bacteria</taxon>
        <taxon>Bacillati</taxon>
        <taxon>Actinomycetota</taxon>
        <taxon>Coriobacteriia</taxon>
        <taxon>Eggerthellales</taxon>
        <taxon>Eggerthellaceae</taxon>
        <taxon>Gordonibacter</taxon>
    </lineage>
</organism>
<dbReference type="EMBL" id="FP929047">
    <property type="protein sequence ID" value="CBL04130.1"/>
    <property type="molecule type" value="Genomic_DNA"/>
</dbReference>
<dbReference type="Proteomes" id="UP000008805">
    <property type="component" value="Chromosome"/>
</dbReference>
<proteinExistence type="predicted"/>
<protein>
    <submittedName>
        <fullName evidence="1">Uncharacterized protein</fullName>
    </submittedName>
</protein>
<sequence length="131" mass="13306">MLAITPLAISWIPSFPCKADVPSESSSFDAALTVPAAFPKPFAIALAVFPMVSNTDNALLPSSAVLAIAPLAVSSDFDAAFPISPKEEVICEAAFLTASAAPATPLSAAKADARAPICRFVAVAMDARAAS</sequence>
<reference evidence="1 2" key="2">
    <citation type="submission" date="2010-03" db="EMBL/GenBank/DDBJ databases">
        <authorList>
            <person name="Pajon A."/>
        </authorList>
    </citation>
    <scope>NUCLEOTIDE SEQUENCE [LARGE SCALE GENOMIC DNA]</scope>
    <source>
        <strain evidence="2">7-10-1-b</strain>
    </source>
</reference>
<dbReference type="KEGG" id="gpa:GPA_16010"/>
<dbReference type="HOGENOM" id="CLU_1924604_0_0_11"/>
<gene>
    <name evidence="1" type="ORF">GPA_16010</name>
</gene>